<evidence type="ECO:0000313" key="1">
    <source>
        <dbReference type="EMBL" id="GAI53036.1"/>
    </source>
</evidence>
<protein>
    <submittedName>
        <fullName evidence="1">Uncharacterized protein</fullName>
    </submittedName>
</protein>
<dbReference type="EMBL" id="BARV01040337">
    <property type="protein sequence ID" value="GAI53036.1"/>
    <property type="molecule type" value="Genomic_DNA"/>
</dbReference>
<accession>X1QE01</accession>
<reference evidence="1" key="1">
    <citation type="journal article" date="2014" name="Front. Microbiol.">
        <title>High frequency of phylogenetically diverse reductive dehalogenase-homologous genes in deep subseafloor sedimentary metagenomes.</title>
        <authorList>
            <person name="Kawai M."/>
            <person name="Futagami T."/>
            <person name="Toyoda A."/>
            <person name="Takaki Y."/>
            <person name="Nishi S."/>
            <person name="Hori S."/>
            <person name="Arai W."/>
            <person name="Tsubouchi T."/>
            <person name="Morono Y."/>
            <person name="Uchiyama I."/>
            <person name="Ito T."/>
            <person name="Fujiyama A."/>
            <person name="Inagaki F."/>
            <person name="Takami H."/>
        </authorList>
    </citation>
    <scope>NUCLEOTIDE SEQUENCE</scope>
    <source>
        <strain evidence="1">Expedition CK06-06</strain>
    </source>
</reference>
<proteinExistence type="predicted"/>
<feature type="non-terminal residue" evidence="1">
    <location>
        <position position="1"/>
    </location>
</feature>
<organism evidence="1">
    <name type="scientific">marine sediment metagenome</name>
    <dbReference type="NCBI Taxonomy" id="412755"/>
    <lineage>
        <taxon>unclassified sequences</taxon>
        <taxon>metagenomes</taxon>
        <taxon>ecological metagenomes</taxon>
    </lineage>
</organism>
<gene>
    <name evidence="1" type="ORF">S06H3_61491</name>
</gene>
<comment type="caution">
    <text evidence="1">The sequence shown here is derived from an EMBL/GenBank/DDBJ whole genome shotgun (WGS) entry which is preliminary data.</text>
</comment>
<dbReference type="AlphaFoldDB" id="X1QE01"/>
<name>X1QE01_9ZZZZ</name>
<sequence length="70" mass="7606">PSEDTRGGEDISVGANSRARLRILLERYAINHPARLRAVLRAAPESVKPALRRAIAVSVAGYERALKALD</sequence>